<dbReference type="InterPro" id="IPR027417">
    <property type="entry name" value="P-loop_NTPase"/>
</dbReference>
<dbReference type="Pfam" id="PF01656">
    <property type="entry name" value="CbiA"/>
    <property type="match status" value="1"/>
</dbReference>
<evidence type="ECO:0000313" key="4">
    <source>
        <dbReference type="Proteomes" id="UP001595685"/>
    </source>
</evidence>
<dbReference type="SUPFAM" id="SSF52540">
    <property type="entry name" value="P-loop containing nucleoside triphosphate hydrolases"/>
    <property type="match status" value="1"/>
</dbReference>
<comment type="caution">
    <text evidence="3">The sequence shown here is derived from an EMBL/GenBank/DDBJ whole genome shotgun (WGS) entry which is preliminary data.</text>
</comment>
<dbReference type="Pfam" id="PF26563">
    <property type="entry name" value="Rv3660c_N"/>
    <property type="match status" value="1"/>
</dbReference>
<dbReference type="NCBIfam" id="TIGR03815">
    <property type="entry name" value="CpaE_hom_Actino"/>
    <property type="match status" value="1"/>
</dbReference>
<dbReference type="InterPro" id="IPR059050">
    <property type="entry name" value="Rv3660c_N"/>
</dbReference>
<sequence length="382" mass="38470">MAEQTEGRRPAGRTARAGSVLCLVSDPDLRARLLTACRDVAVTPDVRAGVPTAGLWCAASLVLLDAATASRVGGLPRRAGVVLVQPDAGGGEPDEQAWRLAVAAGAEHVVVLPDGAGWLAEALVRAVRPRGRCVGVVGARGGAGSTATAVALATAAAASGRRVLLVDADPLGGGLDLAMGAEELPGVRWHDLHDVRAPLPAGGLAVALPVADEVAVLSYGRGQAVVLPGAARAVVRAGLDEHDLVVLDLPRAGDEAALAASGEADVLLCVCPSELRAAAAAPAVLRRWGAVAEHHLLVRGPAPGGLREADTATAVRAGLDLLATGGPAPSVLARVDVVRAEPGLAAAMERGEAFGVAARSPLRRWARRWVADELPGGLLGGA</sequence>
<dbReference type="PANTHER" id="PTHR43384">
    <property type="entry name" value="SEPTUM SITE-DETERMINING PROTEIN MIND HOMOLOG, CHLOROPLASTIC-RELATED"/>
    <property type="match status" value="1"/>
</dbReference>
<dbReference type="InterPro" id="IPR050625">
    <property type="entry name" value="ParA/MinD_ATPase"/>
</dbReference>
<keyword evidence="4" id="KW-1185">Reference proteome</keyword>
<gene>
    <name evidence="3" type="primary">ssd</name>
    <name evidence="3" type="ORF">ACFOLH_14605</name>
</gene>
<dbReference type="InterPro" id="IPR002586">
    <property type="entry name" value="CobQ/CobB/MinD/ParA_Nub-bd_dom"/>
</dbReference>
<dbReference type="EMBL" id="JBHRWW010000011">
    <property type="protein sequence ID" value="MFC3689579.1"/>
    <property type="molecule type" value="Genomic_DNA"/>
</dbReference>
<organism evidence="3 4">
    <name type="scientific">Aquipuribacter hungaricus</name>
    <dbReference type="NCBI Taxonomy" id="545624"/>
    <lineage>
        <taxon>Bacteria</taxon>
        <taxon>Bacillati</taxon>
        <taxon>Actinomycetota</taxon>
        <taxon>Actinomycetes</taxon>
        <taxon>Micrococcales</taxon>
        <taxon>Intrasporangiaceae</taxon>
        <taxon>Aquipuribacter</taxon>
    </lineage>
</organism>
<dbReference type="Gene3D" id="3.40.50.300">
    <property type="entry name" value="P-loop containing nucleotide triphosphate hydrolases"/>
    <property type="match status" value="1"/>
</dbReference>
<name>A0ABV7WIB7_9MICO</name>
<accession>A0ABV7WIB7</accession>
<reference evidence="4" key="1">
    <citation type="journal article" date="2019" name="Int. J. Syst. Evol. Microbiol.">
        <title>The Global Catalogue of Microorganisms (GCM) 10K type strain sequencing project: providing services to taxonomists for standard genome sequencing and annotation.</title>
        <authorList>
            <consortium name="The Broad Institute Genomics Platform"/>
            <consortium name="The Broad Institute Genome Sequencing Center for Infectious Disease"/>
            <person name="Wu L."/>
            <person name="Ma J."/>
        </authorList>
    </citation>
    <scope>NUCLEOTIDE SEQUENCE [LARGE SCALE GENOMIC DNA]</scope>
    <source>
        <strain evidence="4">NCAIM B.02333</strain>
    </source>
</reference>
<feature type="domain" description="Rv3660c-like CheY-like N-terminal" evidence="2">
    <location>
        <begin position="24"/>
        <end position="130"/>
    </location>
</feature>
<evidence type="ECO:0000313" key="3">
    <source>
        <dbReference type="EMBL" id="MFC3689579.1"/>
    </source>
</evidence>
<dbReference type="InterPro" id="IPR022521">
    <property type="entry name" value="Rv3660c"/>
</dbReference>
<protein>
    <submittedName>
        <fullName evidence="3">Septum site-determining protein Ssd</fullName>
    </submittedName>
</protein>
<dbReference type="PANTHER" id="PTHR43384:SF11">
    <property type="entry name" value="SEPTUM SITE DETERMINING PROTEIN"/>
    <property type="match status" value="1"/>
</dbReference>
<dbReference type="Proteomes" id="UP001595685">
    <property type="component" value="Unassembled WGS sequence"/>
</dbReference>
<evidence type="ECO:0000259" key="1">
    <source>
        <dbReference type="Pfam" id="PF01656"/>
    </source>
</evidence>
<dbReference type="RefSeq" id="WP_376984313.1">
    <property type="nucleotide sequence ID" value="NZ_JBHRWW010000011.1"/>
</dbReference>
<proteinExistence type="predicted"/>
<feature type="domain" description="CobQ/CobB/MinD/ParA nucleotide binding" evidence="1">
    <location>
        <begin position="136"/>
        <end position="170"/>
    </location>
</feature>
<evidence type="ECO:0000259" key="2">
    <source>
        <dbReference type="Pfam" id="PF26563"/>
    </source>
</evidence>